<sequence>MLLLKELRKAALLVELCGRTTEAHILSKLHPNVVSFYGVVPDGAGGTLATVTKFMANGSLRNVLVKKDRDFTMDGTELCIGNTEYPEKVDMFSFGITMWEILTDEEPYSNMHCGEINRGIE</sequence>
<dbReference type="EMBL" id="BQNB010013756">
    <property type="protein sequence ID" value="GJT19912.1"/>
    <property type="molecule type" value="Genomic_DNA"/>
</dbReference>
<dbReference type="Gene3D" id="1.10.510.10">
    <property type="entry name" value="Transferase(Phosphotransferase) domain 1"/>
    <property type="match status" value="2"/>
</dbReference>
<proteinExistence type="predicted"/>
<dbReference type="InterPro" id="IPR001245">
    <property type="entry name" value="Ser-Thr/Tyr_kinase_cat_dom"/>
</dbReference>
<keyword evidence="3" id="KW-1185">Reference proteome</keyword>
<feature type="domain" description="Serine-threonine/tyrosine-protein kinase catalytic" evidence="1">
    <location>
        <begin position="79"/>
        <end position="117"/>
    </location>
</feature>
<keyword evidence="2" id="KW-0418">Kinase</keyword>
<protein>
    <submittedName>
        <fullName evidence="2">Kinase superfamily with octicosapeptide/Phox/Bem1p domain-containing protein</fullName>
    </submittedName>
</protein>
<evidence type="ECO:0000259" key="1">
    <source>
        <dbReference type="Pfam" id="PF07714"/>
    </source>
</evidence>
<dbReference type="Proteomes" id="UP001151760">
    <property type="component" value="Unassembled WGS sequence"/>
</dbReference>
<organism evidence="2 3">
    <name type="scientific">Tanacetum coccineum</name>
    <dbReference type="NCBI Taxonomy" id="301880"/>
    <lineage>
        <taxon>Eukaryota</taxon>
        <taxon>Viridiplantae</taxon>
        <taxon>Streptophyta</taxon>
        <taxon>Embryophyta</taxon>
        <taxon>Tracheophyta</taxon>
        <taxon>Spermatophyta</taxon>
        <taxon>Magnoliopsida</taxon>
        <taxon>eudicotyledons</taxon>
        <taxon>Gunneridae</taxon>
        <taxon>Pentapetalae</taxon>
        <taxon>asterids</taxon>
        <taxon>campanulids</taxon>
        <taxon>Asterales</taxon>
        <taxon>Asteraceae</taxon>
        <taxon>Asteroideae</taxon>
        <taxon>Anthemideae</taxon>
        <taxon>Anthemidinae</taxon>
        <taxon>Tanacetum</taxon>
    </lineage>
</organism>
<dbReference type="InterPro" id="IPR011009">
    <property type="entry name" value="Kinase-like_dom_sf"/>
</dbReference>
<accession>A0ABQ5C0R9</accession>
<dbReference type="InterPro" id="IPR050167">
    <property type="entry name" value="Ser_Thr_protein_kinase"/>
</dbReference>
<dbReference type="PANTHER" id="PTHR23257">
    <property type="entry name" value="SERINE-THREONINE PROTEIN KINASE"/>
    <property type="match status" value="1"/>
</dbReference>
<evidence type="ECO:0000313" key="3">
    <source>
        <dbReference type="Proteomes" id="UP001151760"/>
    </source>
</evidence>
<dbReference type="SUPFAM" id="SSF56112">
    <property type="entry name" value="Protein kinase-like (PK-like)"/>
    <property type="match status" value="1"/>
</dbReference>
<gene>
    <name evidence="2" type="ORF">Tco_0878618</name>
</gene>
<feature type="domain" description="Serine-threonine/tyrosine-protein kinase catalytic" evidence="1">
    <location>
        <begin position="19"/>
        <end position="74"/>
    </location>
</feature>
<reference evidence="2" key="2">
    <citation type="submission" date="2022-01" db="EMBL/GenBank/DDBJ databases">
        <authorList>
            <person name="Yamashiro T."/>
            <person name="Shiraishi A."/>
            <person name="Satake H."/>
            <person name="Nakayama K."/>
        </authorList>
    </citation>
    <scope>NUCLEOTIDE SEQUENCE</scope>
</reference>
<comment type="caution">
    <text evidence="2">The sequence shown here is derived from an EMBL/GenBank/DDBJ whole genome shotgun (WGS) entry which is preliminary data.</text>
</comment>
<keyword evidence="2" id="KW-0808">Transferase</keyword>
<dbReference type="GO" id="GO:0016301">
    <property type="term" value="F:kinase activity"/>
    <property type="evidence" value="ECO:0007669"/>
    <property type="project" value="UniProtKB-KW"/>
</dbReference>
<name>A0ABQ5C0R9_9ASTR</name>
<reference evidence="2" key="1">
    <citation type="journal article" date="2022" name="Int. J. Mol. Sci.">
        <title>Draft Genome of Tanacetum Coccineum: Genomic Comparison of Closely Related Tanacetum-Family Plants.</title>
        <authorList>
            <person name="Yamashiro T."/>
            <person name="Shiraishi A."/>
            <person name="Nakayama K."/>
            <person name="Satake H."/>
        </authorList>
    </citation>
    <scope>NUCLEOTIDE SEQUENCE</scope>
</reference>
<dbReference type="Pfam" id="PF07714">
    <property type="entry name" value="PK_Tyr_Ser-Thr"/>
    <property type="match status" value="2"/>
</dbReference>
<dbReference type="PANTHER" id="PTHR23257:SF963">
    <property type="entry name" value="AT08303P"/>
    <property type="match status" value="1"/>
</dbReference>
<evidence type="ECO:0000313" key="2">
    <source>
        <dbReference type="EMBL" id="GJT19912.1"/>
    </source>
</evidence>